<accession>A0A3A9K7X1</accession>
<keyword evidence="2" id="KW-1185">Reference proteome</keyword>
<name>A0A3A9K7X1_9BACI</name>
<evidence type="ECO:0000313" key="1">
    <source>
        <dbReference type="EMBL" id="RKL66632.1"/>
    </source>
</evidence>
<protein>
    <submittedName>
        <fullName evidence="1">Uncharacterized protein</fullName>
    </submittedName>
</protein>
<gene>
    <name evidence="1" type="ORF">CR203_15215</name>
</gene>
<organism evidence="1 2">
    <name type="scientific">Salipaludibacillus neizhouensis</name>
    <dbReference type="NCBI Taxonomy" id="885475"/>
    <lineage>
        <taxon>Bacteria</taxon>
        <taxon>Bacillati</taxon>
        <taxon>Bacillota</taxon>
        <taxon>Bacilli</taxon>
        <taxon>Bacillales</taxon>
        <taxon>Bacillaceae</taxon>
    </lineage>
</organism>
<dbReference type="Proteomes" id="UP000281498">
    <property type="component" value="Unassembled WGS sequence"/>
</dbReference>
<comment type="caution">
    <text evidence="1">The sequence shown here is derived from an EMBL/GenBank/DDBJ whole genome shotgun (WGS) entry which is preliminary data.</text>
</comment>
<dbReference type="AlphaFoldDB" id="A0A3A9K7X1"/>
<dbReference type="PROSITE" id="PS51257">
    <property type="entry name" value="PROKAR_LIPOPROTEIN"/>
    <property type="match status" value="1"/>
</dbReference>
<dbReference type="EMBL" id="PDOE01000006">
    <property type="protein sequence ID" value="RKL66632.1"/>
    <property type="molecule type" value="Genomic_DNA"/>
</dbReference>
<sequence>MAKITSICVLLFLVFVFIGCQKDSIDFDENDLTHIEVNEWVDNNHVATIIGRNSITRLVNEIETTSADSLVNTERVTPDCKVIFKNNEEIIYEMNYYTNSGDGYIASFCDIPRK</sequence>
<reference evidence="1 2" key="1">
    <citation type="submission" date="2017-10" db="EMBL/GenBank/DDBJ databases">
        <title>Bacillus sp. nov., a halophilic bacterium isolated from a Keqin Lake.</title>
        <authorList>
            <person name="Wang H."/>
        </authorList>
    </citation>
    <scope>NUCLEOTIDE SEQUENCE [LARGE SCALE GENOMIC DNA]</scope>
    <source>
        <strain evidence="1 2">KCTC 13187</strain>
    </source>
</reference>
<evidence type="ECO:0000313" key="2">
    <source>
        <dbReference type="Proteomes" id="UP000281498"/>
    </source>
</evidence>
<dbReference type="RefSeq" id="WP_110935911.1">
    <property type="nucleotide sequence ID" value="NZ_KZ614146.1"/>
</dbReference>
<proteinExistence type="predicted"/>